<dbReference type="InterPro" id="IPR001254">
    <property type="entry name" value="Trypsin_dom"/>
</dbReference>
<proteinExistence type="predicted"/>
<feature type="region of interest" description="Disordered" evidence="1">
    <location>
        <begin position="1"/>
        <end position="53"/>
    </location>
</feature>
<evidence type="ECO:0000259" key="2">
    <source>
        <dbReference type="Pfam" id="PF00089"/>
    </source>
</evidence>
<sequence length="677" mass="76282">MQPTATSQIKKEDFRTTEIQQESGHIQSRSVRRSQTVRERSSTVRRHSTNNRRSRNMLTQLHCLFLLCITAAVTPVPTPGRTPKVYNALITSNQNLEPSKAFPVYQPVIHDAAFTFPLQSPFFYGGELPIGNGYIPAPAFLPKVPQATPEPPSAPSSEAPAVQATEQPEQTPAPSTVQPQTEIKSSEISPPPPKTESPIPLNEFGLPPQHVWTPCLKEHPKKIHMQLKDKINIFYFFCIRGAVSMMRDLATCHDDFELKPPDGILHGHTFKWLGFIYYVHVTTALPHQSKSPRVVLIHKQFVLGTAADLMRLPKNYKLGNVIFGDYHRDEDECGLTRDQIKMGLNCPRAYFEIPHLEVIPHPEFTRFGTANSIAIVKLIRPIKSAYMPPICLPSLNERKRKRRDRSVFMVDYLSAVPLDIDSEKMAKKTLKLYSYRDCRRHRIKKKIENDSISHALCTTGCGIRPGAPIVSHDSDGMFELIGVSADSKPCSHHSRRNSLNDEPPLYIDVYPYVTWIINVVTASVIPQPYPENFMLVEGGSGIGIRYGYFKSQKTQKYGWKGQTFVSGNYCYKSSKRQRRTAFFYSEQFAASAGPEAKLTIYIKISAGIECTITCARLLVPNHKSTPVIDGVGGFNISVQFDTNWFPKEFSFTLGLNGKNSTSANIDKWWSQRGPGLW</sequence>
<feature type="region of interest" description="Disordered" evidence="1">
    <location>
        <begin position="143"/>
        <end position="203"/>
    </location>
</feature>
<evidence type="ECO:0000313" key="3">
    <source>
        <dbReference type="EMBL" id="CAG4978156.1"/>
    </source>
</evidence>
<name>A0A8S3WRR8_PARAO</name>
<feature type="domain" description="Peptidase S1" evidence="2">
    <location>
        <begin position="353"/>
        <end position="516"/>
    </location>
</feature>
<comment type="caution">
    <text evidence="3">The sequence shown here is derived from an EMBL/GenBank/DDBJ whole genome shotgun (WGS) entry which is preliminary data.</text>
</comment>
<gene>
    <name evidence="3" type="ORF">PAPOLLO_LOCUS9563</name>
</gene>
<organism evidence="3 4">
    <name type="scientific">Parnassius apollo</name>
    <name type="common">Apollo butterfly</name>
    <name type="synonym">Papilio apollo</name>
    <dbReference type="NCBI Taxonomy" id="110799"/>
    <lineage>
        <taxon>Eukaryota</taxon>
        <taxon>Metazoa</taxon>
        <taxon>Ecdysozoa</taxon>
        <taxon>Arthropoda</taxon>
        <taxon>Hexapoda</taxon>
        <taxon>Insecta</taxon>
        <taxon>Pterygota</taxon>
        <taxon>Neoptera</taxon>
        <taxon>Endopterygota</taxon>
        <taxon>Lepidoptera</taxon>
        <taxon>Glossata</taxon>
        <taxon>Ditrysia</taxon>
        <taxon>Papilionoidea</taxon>
        <taxon>Papilionidae</taxon>
        <taxon>Parnassiinae</taxon>
        <taxon>Parnassini</taxon>
        <taxon>Parnassius</taxon>
        <taxon>Parnassius</taxon>
    </lineage>
</organism>
<dbReference type="PANTHER" id="PTHR24260:SF136">
    <property type="entry name" value="GH08193P-RELATED"/>
    <property type="match status" value="1"/>
</dbReference>
<feature type="compositionally biased region" description="Low complexity" evidence="1">
    <location>
        <begin position="155"/>
        <end position="164"/>
    </location>
</feature>
<accession>A0A8S3WRR8</accession>
<keyword evidence="4" id="KW-1185">Reference proteome</keyword>
<dbReference type="GO" id="GO:0006508">
    <property type="term" value="P:proteolysis"/>
    <property type="evidence" value="ECO:0007669"/>
    <property type="project" value="InterPro"/>
</dbReference>
<dbReference type="Proteomes" id="UP000691718">
    <property type="component" value="Unassembled WGS sequence"/>
</dbReference>
<feature type="compositionally biased region" description="Basic residues" evidence="1">
    <location>
        <begin position="43"/>
        <end position="53"/>
    </location>
</feature>
<dbReference type="PANTHER" id="PTHR24260">
    <property type="match status" value="1"/>
</dbReference>
<feature type="compositionally biased region" description="Polar residues" evidence="1">
    <location>
        <begin position="17"/>
        <end position="27"/>
    </location>
</feature>
<evidence type="ECO:0000313" key="4">
    <source>
        <dbReference type="Proteomes" id="UP000691718"/>
    </source>
</evidence>
<reference evidence="3" key="1">
    <citation type="submission" date="2021-04" db="EMBL/GenBank/DDBJ databases">
        <authorList>
            <person name="Tunstrom K."/>
        </authorList>
    </citation>
    <scope>NUCLEOTIDE SEQUENCE</scope>
</reference>
<protein>
    <submittedName>
        <fullName evidence="3">(apollo) hypothetical protein</fullName>
    </submittedName>
</protein>
<evidence type="ECO:0000256" key="1">
    <source>
        <dbReference type="SAM" id="MobiDB-lite"/>
    </source>
</evidence>
<feature type="compositionally biased region" description="Polar residues" evidence="1">
    <location>
        <begin position="165"/>
        <end position="180"/>
    </location>
</feature>
<dbReference type="EMBL" id="CAJQZP010000693">
    <property type="protein sequence ID" value="CAG4978156.1"/>
    <property type="molecule type" value="Genomic_DNA"/>
</dbReference>
<dbReference type="GO" id="GO:0004252">
    <property type="term" value="F:serine-type endopeptidase activity"/>
    <property type="evidence" value="ECO:0007669"/>
    <property type="project" value="InterPro"/>
</dbReference>
<dbReference type="InterPro" id="IPR051333">
    <property type="entry name" value="CLIP_Serine_Protease"/>
</dbReference>
<dbReference type="OrthoDB" id="10037534at2759"/>
<dbReference type="Pfam" id="PF00089">
    <property type="entry name" value="Trypsin"/>
    <property type="match status" value="1"/>
</dbReference>
<dbReference type="AlphaFoldDB" id="A0A8S3WRR8"/>